<dbReference type="EMBL" id="QJJM01000001">
    <property type="protein sequence ID" value="PXW79320.1"/>
    <property type="molecule type" value="Genomic_DNA"/>
</dbReference>
<protein>
    <submittedName>
        <fullName evidence="3">Protease I</fullName>
    </submittedName>
</protein>
<dbReference type="CDD" id="cd03134">
    <property type="entry name" value="GATase1_PfpI_like"/>
    <property type="match status" value="1"/>
</dbReference>
<dbReference type="InterPro" id="IPR006286">
    <property type="entry name" value="C56_PfpI-like"/>
</dbReference>
<dbReference type="PROSITE" id="PS51276">
    <property type="entry name" value="PEPTIDASE_C56_PFPI"/>
    <property type="match status" value="1"/>
</dbReference>
<dbReference type="Gene3D" id="3.40.50.880">
    <property type="match status" value="1"/>
</dbReference>
<dbReference type="PANTHER" id="PTHR42733:SF12">
    <property type="entry name" value="PROTEINASE"/>
    <property type="match status" value="1"/>
</dbReference>
<evidence type="ECO:0000259" key="2">
    <source>
        <dbReference type="Pfam" id="PF01965"/>
    </source>
</evidence>
<dbReference type="Proteomes" id="UP000248014">
    <property type="component" value="Unassembled WGS sequence"/>
</dbReference>
<organism evidence="3 4">
    <name type="scientific">Blastomonas natatoria</name>
    <dbReference type="NCBI Taxonomy" id="34015"/>
    <lineage>
        <taxon>Bacteria</taxon>
        <taxon>Pseudomonadati</taxon>
        <taxon>Pseudomonadota</taxon>
        <taxon>Alphaproteobacteria</taxon>
        <taxon>Sphingomonadales</taxon>
        <taxon>Sphingomonadaceae</taxon>
        <taxon>Blastomonas</taxon>
    </lineage>
</organism>
<dbReference type="PANTHER" id="PTHR42733">
    <property type="entry name" value="DJ-1 PROTEIN"/>
    <property type="match status" value="1"/>
</dbReference>
<keyword evidence="3" id="KW-0378">Hydrolase</keyword>
<dbReference type="Pfam" id="PF01965">
    <property type="entry name" value="DJ-1_PfpI"/>
    <property type="match status" value="1"/>
</dbReference>
<dbReference type="InterPro" id="IPR002818">
    <property type="entry name" value="DJ-1/PfpI"/>
</dbReference>
<dbReference type="SUPFAM" id="SSF52317">
    <property type="entry name" value="Class I glutamine amidotransferase-like"/>
    <property type="match status" value="1"/>
</dbReference>
<evidence type="ECO:0000256" key="1">
    <source>
        <dbReference type="ARBA" id="ARBA00008542"/>
    </source>
</evidence>
<dbReference type="GO" id="GO:0008233">
    <property type="term" value="F:peptidase activity"/>
    <property type="evidence" value="ECO:0007669"/>
    <property type="project" value="UniProtKB-KW"/>
</dbReference>
<proteinExistence type="inferred from homology"/>
<comment type="similarity">
    <text evidence="1">Belongs to the peptidase C56 family.</text>
</comment>
<keyword evidence="4" id="KW-1185">Reference proteome</keyword>
<gene>
    <name evidence="3" type="ORF">C7451_101385</name>
</gene>
<comment type="caution">
    <text evidence="3">The sequence shown here is derived from an EMBL/GenBank/DDBJ whole genome shotgun (WGS) entry which is preliminary data.</text>
</comment>
<keyword evidence="3" id="KW-0645">Protease</keyword>
<evidence type="ECO:0000313" key="3">
    <source>
        <dbReference type="EMBL" id="PXW79320.1"/>
    </source>
</evidence>
<dbReference type="RefSeq" id="WP_110297267.1">
    <property type="nucleotide sequence ID" value="NZ_QJJM01000001.1"/>
</dbReference>
<sequence>MSLPDLSDRKICILATHGFEESELIQPRDDLKGAGADVTIVSPEGGEIRGWKGDDWGQSVSVDAPLSGARVEHYDALVLPGGQINPDLLRVNDEALALIKAFADAGKPIAAVCHAPWLLVEAGLAKGRTMTCYKSIVTDLKNAGANFVDQEVAIDGRFITSRCPDDLPAFGRAIAEMVSEKTGARTEYV</sequence>
<dbReference type="InterPro" id="IPR029062">
    <property type="entry name" value="Class_I_gatase-like"/>
</dbReference>
<accession>A0A2V3VCK9</accession>
<feature type="domain" description="DJ-1/PfpI" evidence="2">
    <location>
        <begin position="9"/>
        <end position="176"/>
    </location>
</feature>
<name>A0A2V3VCK9_9SPHN</name>
<reference evidence="3 4" key="1">
    <citation type="submission" date="2018-05" db="EMBL/GenBank/DDBJ databases">
        <title>Genomic Encyclopedia of Type Strains, Phase IV (KMG-IV): sequencing the most valuable type-strain genomes for metagenomic binning, comparative biology and taxonomic classification.</title>
        <authorList>
            <person name="Goeker M."/>
        </authorList>
    </citation>
    <scope>NUCLEOTIDE SEQUENCE [LARGE SCALE GENOMIC DNA]</scope>
    <source>
        <strain evidence="3 4">DSM 3183</strain>
    </source>
</reference>
<dbReference type="NCBIfam" id="TIGR01382">
    <property type="entry name" value="PfpI"/>
    <property type="match status" value="1"/>
</dbReference>
<evidence type="ECO:0000313" key="4">
    <source>
        <dbReference type="Proteomes" id="UP000248014"/>
    </source>
</evidence>
<dbReference type="OrthoDB" id="9792284at2"/>
<dbReference type="GO" id="GO:0006508">
    <property type="term" value="P:proteolysis"/>
    <property type="evidence" value="ECO:0007669"/>
    <property type="project" value="UniProtKB-KW"/>
</dbReference>
<dbReference type="AlphaFoldDB" id="A0A2V3VCK9"/>